<protein>
    <recommendedName>
        <fullName evidence="1">DUF7907 domain-containing protein</fullName>
    </recommendedName>
</protein>
<dbReference type="EMBL" id="QGML01004291">
    <property type="protein sequence ID" value="TVY86082.1"/>
    <property type="molecule type" value="Genomic_DNA"/>
</dbReference>
<dbReference type="Proteomes" id="UP000315522">
    <property type="component" value="Unassembled WGS sequence"/>
</dbReference>
<sequence length="206" mass="21331">SALASAAPTATTPIYPEQTTSESFTLVANVTSGDLSPSIQNWVLTSYHTGAGTAYAVLQADTPRFFYANGTAEEISGNRGNVLTDEGTAPDFITDGIVLSAPSTASDSVAINAGTGTQNVGITRGTHISYLFGPTGQGFYACERVPVEGQASAVLLFEKQKETPEGCAEVVLLPQCGISSGASHPTSVVSGCYQDVSYIDWSVYSA</sequence>
<reference evidence="2 3" key="1">
    <citation type="submission" date="2018-05" db="EMBL/GenBank/DDBJ databases">
        <title>Genome sequencing and assembly of the regulated plant pathogen Lachnellula willkommii and related sister species for the development of diagnostic species identification markers.</title>
        <authorList>
            <person name="Giroux E."/>
            <person name="Bilodeau G."/>
        </authorList>
    </citation>
    <scope>NUCLEOTIDE SEQUENCE [LARGE SCALE GENOMIC DNA]</scope>
    <source>
        <strain evidence="2 3">CBS 172.35</strain>
    </source>
</reference>
<keyword evidence="3" id="KW-1185">Reference proteome</keyword>
<proteinExistence type="predicted"/>
<evidence type="ECO:0000259" key="1">
    <source>
        <dbReference type="Pfam" id="PF25484"/>
    </source>
</evidence>
<feature type="domain" description="DUF7907" evidence="1">
    <location>
        <begin position="21"/>
        <end position="176"/>
    </location>
</feature>
<feature type="non-terminal residue" evidence="2">
    <location>
        <position position="1"/>
    </location>
</feature>
<evidence type="ECO:0000313" key="2">
    <source>
        <dbReference type="EMBL" id="TVY86082.1"/>
    </source>
</evidence>
<gene>
    <name evidence="2" type="ORF">LAWI1_G007920</name>
</gene>
<evidence type="ECO:0000313" key="3">
    <source>
        <dbReference type="Proteomes" id="UP000315522"/>
    </source>
</evidence>
<dbReference type="AlphaFoldDB" id="A0A559LZE9"/>
<accession>A0A559LZE9</accession>
<dbReference type="Pfam" id="PF25484">
    <property type="entry name" value="DUF7907"/>
    <property type="match status" value="1"/>
</dbReference>
<comment type="caution">
    <text evidence="2">The sequence shown here is derived from an EMBL/GenBank/DDBJ whole genome shotgun (WGS) entry which is preliminary data.</text>
</comment>
<name>A0A559LZE9_9HELO</name>
<dbReference type="InterPro" id="IPR057229">
    <property type="entry name" value="DUF7907"/>
</dbReference>
<organism evidence="2 3">
    <name type="scientific">Lachnellula willkommii</name>
    <dbReference type="NCBI Taxonomy" id="215461"/>
    <lineage>
        <taxon>Eukaryota</taxon>
        <taxon>Fungi</taxon>
        <taxon>Dikarya</taxon>
        <taxon>Ascomycota</taxon>
        <taxon>Pezizomycotina</taxon>
        <taxon>Leotiomycetes</taxon>
        <taxon>Helotiales</taxon>
        <taxon>Lachnaceae</taxon>
        <taxon>Lachnellula</taxon>
    </lineage>
</organism>